<dbReference type="Gene3D" id="3.20.20.10">
    <property type="entry name" value="Alanine racemase"/>
    <property type="match status" value="1"/>
</dbReference>
<dbReference type="InterPro" id="IPR005730">
    <property type="entry name" value="Nsp_de-COase"/>
</dbReference>
<dbReference type="RefSeq" id="WP_142612823.1">
    <property type="nucleotide sequence ID" value="NZ_VIJZ01000004.1"/>
</dbReference>
<protein>
    <submittedName>
        <fullName evidence="7">Carboxynorspermidine decarboxylase</fullName>
        <ecNumber evidence="7">4.1.1.96</ecNumber>
    </submittedName>
</protein>
<evidence type="ECO:0000256" key="2">
    <source>
        <dbReference type="ARBA" id="ARBA00022793"/>
    </source>
</evidence>
<dbReference type="CDD" id="cd06829">
    <property type="entry name" value="PLPDE_III_CANSDC"/>
    <property type="match status" value="1"/>
</dbReference>
<dbReference type="SUPFAM" id="SSF50621">
    <property type="entry name" value="Alanine racemase C-terminal domain-like"/>
    <property type="match status" value="1"/>
</dbReference>
<dbReference type="GO" id="GO:0016829">
    <property type="term" value="F:lyase activity"/>
    <property type="evidence" value="ECO:0007669"/>
    <property type="project" value="UniProtKB-KW"/>
</dbReference>
<dbReference type="Proteomes" id="UP000319219">
    <property type="component" value="Unassembled WGS sequence"/>
</dbReference>
<keyword evidence="8" id="KW-1185">Reference proteome</keyword>
<keyword evidence="4" id="KW-0745">Spermidine biosynthesis</keyword>
<gene>
    <name evidence="7" type="primary">nspC</name>
    <name evidence="7" type="ORF">FKV70_10700</name>
</gene>
<accession>A0ABY3B4H0</accession>
<dbReference type="EMBL" id="VIJZ01000004">
    <property type="protein sequence ID" value="TQR98645.1"/>
    <property type="molecule type" value="Genomic_DNA"/>
</dbReference>
<dbReference type="PANTHER" id="PTHR43727">
    <property type="entry name" value="DIAMINOPIMELATE DECARBOXYLASE"/>
    <property type="match status" value="1"/>
</dbReference>
<keyword evidence="2" id="KW-0210">Decarboxylase</keyword>
<dbReference type="PANTHER" id="PTHR43727:SF1">
    <property type="entry name" value="CARBOXYNORSPERMIDINE_CARBOXYSPERMIDINE DECARBOXYLASE"/>
    <property type="match status" value="1"/>
</dbReference>
<dbReference type="NCBIfam" id="TIGR01047">
    <property type="entry name" value="nspC"/>
    <property type="match status" value="1"/>
</dbReference>
<evidence type="ECO:0000259" key="6">
    <source>
        <dbReference type="Pfam" id="PF00278"/>
    </source>
</evidence>
<dbReference type="InterPro" id="IPR009006">
    <property type="entry name" value="Ala_racemase/Decarboxylase_C"/>
</dbReference>
<evidence type="ECO:0000256" key="1">
    <source>
        <dbReference type="ARBA" id="ARBA00001933"/>
    </source>
</evidence>
<dbReference type="Gene3D" id="2.40.37.10">
    <property type="entry name" value="Lyase, Ornithine Decarboxylase, Chain A, domain 1"/>
    <property type="match status" value="1"/>
</dbReference>
<dbReference type="PIRSF" id="PIRSF038941">
    <property type="entry name" value="NspC"/>
    <property type="match status" value="1"/>
</dbReference>
<evidence type="ECO:0000256" key="3">
    <source>
        <dbReference type="ARBA" id="ARBA00022898"/>
    </source>
</evidence>
<evidence type="ECO:0000256" key="5">
    <source>
        <dbReference type="ARBA" id="ARBA00023239"/>
    </source>
</evidence>
<evidence type="ECO:0000313" key="7">
    <source>
        <dbReference type="EMBL" id="TQR98645.1"/>
    </source>
</evidence>
<dbReference type="InterPro" id="IPR029066">
    <property type="entry name" value="PLP-binding_barrel"/>
</dbReference>
<dbReference type="SUPFAM" id="SSF51419">
    <property type="entry name" value="PLP-binding barrel"/>
    <property type="match status" value="1"/>
</dbReference>
<keyword evidence="5 7" id="KW-0456">Lyase</keyword>
<sequence>MNIDITGLPSPCYLVDERLLVKNLEVLNSVQERTGCSILLALKGFSMFSTFPLVGKYLKGVTSSSLFEARLGREKMNKEVHVYAPAYVDSEFDELLEYVDHIVFNSFDQLKRFKSKVQGVTSKKIDIGIRVNPEYSEIETPLYDPCYNNSRMGVTLANFRPEDLDGVDGIHFHTMCEQNSDTLERTIKVVDEKFGPYIKQMKWLNFGGGHHITREDYDLDTLVRCIQYFQDKYGVQVYLEPGEAIALNTGYLVATVLDTIKNGMDIAILDTSAECHMPDVLAMPYRPNIIGAGKPGEYEHTYRLGGLTCLAGDIIGDYSFKEPLKPGDKLVFCDMAHYTMVKNHMFNGVNLPAIASYNDEEGIKVIRQFSYEDFSSRLS</sequence>
<feature type="domain" description="Orn/DAP/Arg decarboxylase 2 C-terminal" evidence="6">
    <location>
        <begin position="108"/>
        <end position="335"/>
    </location>
</feature>
<comment type="caution">
    <text evidence="7">The sequence shown here is derived from an EMBL/GenBank/DDBJ whole genome shotgun (WGS) entry which is preliminary data.</text>
</comment>
<name>A0ABY3B4H0_9BACL</name>
<dbReference type="EC" id="4.1.1.96" evidence="7"/>
<evidence type="ECO:0000313" key="8">
    <source>
        <dbReference type="Proteomes" id="UP000319219"/>
    </source>
</evidence>
<dbReference type="InterPro" id="IPR022643">
    <property type="entry name" value="De-COase2_C"/>
</dbReference>
<keyword evidence="3" id="KW-0663">Pyridoxal phosphate</keyword>
<proteinExistence type="predicted"/>
<comment type="cofactor">
    <cofactor evidence="1">
        <name>pyridoxal 5'-phosphate</name>
        <dbReference type="ChEBI" id="CHEBI:597326"/>
    </cofactor>
</comment>
<evidence type="ECO:0000256" key="4">
    <source>
        <dbReference type="ARBA" id="ARBA00023066"/>
    </source>
</evidence>
<organism evidence="7 8">
    <name type="scientific">Paenibacillus ottowii</name>
    <dbReference type="NCBI Taxonomy" id="2315729"/>
    <lineage>
        <taxon>Bacteria</taxon>
        <taxon>Bacillati</taxon>
        <taxon>Bacillota</taxon>
        <taxon>Bacilli</taxon>
        <taxon>Bacillales</taxon>
        <taxon>Paenibacillaceae</taxon>
        <taxon>Paenibacillus</taxon>
    </lineage>
</organism>
<reference evidence="7 8" key="1">
    <citation type="submission" date="2019-07" db="EMBL/GenBank/DDBJ databases">
        <title>Paenibacillus ottowii sp. nov. isolated from a fermentation system processing bovine manure.</title>
        <authorList>
            <person name="Velazquez L.F."/>
            <person name="Rajbanshi S."/>
            <person name="Guan S."/>
            <person name="Hinchee M."/>
            <person name="Welsh A."/>
        </authorList>
    </citation>
    <scope>NUCLEOTIDE SEQUENCE [LARGE SCALE GENOMIC DNA]</scope>
    <source>
        <strain evidence="7 8">MS2379</strain>
    </source>
</reference>
<dbReference type="Pfam" id="PF00278">
    <property type="entry name" value="Orn_DAP_Arg_deC"/>
    <property type="match status" value="1"/>
</dbReference>